<organism evidence="1 2">
    <name type="scientific">Scutellospora calospora</name>
    <dbReference type="NCBI Taxonomy" id="85575"/>
    <lineage>
        <taxon>Eukaryota</taxon>
        <taxon>Fungi</taxon>
        <taxon>Fungi incertae sedis</taxon>
        <taxon>Mucoromycota</taxon>
        <taxon>Glomeromycotina</taxon>
        <taxon>Glomeromycetes</taxon>
        <taxon>Diversisporales</taxon>
        <taxon>Gigasporaceae</taxon>
        <taxon>Scutellospora</taxon>
    </lineage>
</organism>
<feature type="non-terminal residue" evidence="1">
    <location>
        <position position="169"/>
    </location>
</feature>
<dbReference type="Proteomes" id="UP000789860">
    <property type="component" value="Unassembled WGS sequence"/>
</dbReference>
<dbReference type="EMBL" id="CAJVPM010019463">
    <property type="protein sequence ID" value="CAG8630036.1"/>
    <property type="molecule type" value="Genomic_DNA"/>
</dbReference>
<proteinExistence type="predicted"/>
<keyword evidence="2" id="KW-1185">Reference proteome</keyword>
<evidence type="ECO:0000313" key="1">
    <source>
        <dbReference type="EMBL" id="CAG8630036.1"/>
    </source>
</evidence>
<accession>A0ACA9N7W1</accession>
<protein>
    <submittedName>
        <fullName evidence="1">11166_t:CDS:1</fullName>
    </submittedName>
</protein>
<gene>
    <name evidence="1" type="ORF">SCALOS_LOCUS7936</name>
</gene>
<reference evidence="1" key="1">
    <citation type="submission" date="2021-06" db="EMBL/GenBank/DDBJ databases">
        <authorList>
            <person name="Kallberg Y."/>
            <person name="Tangrot J."/>
            <person name="Rosling A."/>
        </authorList>
    </citation>
    <scope>NUCLEOTIDE SEQUENCE</scope>
    <source>
        <strain evidence="1">AU212A</strain>
    </source>
</reference>
<name>A0ACA9N7W1_9GLOM</name>
<comment type="caution">
    <text evidence="1">The sequence shown here is derived from an EMBL/GenBank/DDBJ whole genome shotgun (WGS) entry which is preliminary data.</text>
</comment>
<evidence type="ECO:0000313" key="2">
    <source>
        <dbReference type="Proteomes" id="UP000789860"/>
    </source>
</evidence>
<sequence>MPIASIRISKGSKVIHRWYIHLIPYEMSIRDLFVKLTTRELSQECNIDTIDPETIERIEIKKVNHKQKLRSDIIDWIQYHSSRSSTQSYTNTQGKQFVACLTEAIWYIDMRDYQKFEERFLHHQHEITASNHASETPIKTVDHATTIQVHKRNIQQPVDLEELLPTNPV</sequence>